<feature type="domain" description="DUF1648" evidence="3">
    <location>
        <begin position="9"/>
        <end position="57"/>
    </location>
</feature>
<dbReference type="InterPro" id="IPR012867">
    <property type="entry name" value="DUF1648"/>
</dbReference>
<dbReference type="EMBL" id="CP002207">
    <property type="protein sequence ID" value="ADP34563.1"/>
    <property type="molecule type" value="Genomic_DNA"/>
</dbReference>
<feature type="transmembrane region" description="Helical" evidence="2">
    <location>
        <begin position="185"/>
        <end position="205"/>
    </location>
</feature>
<dbReference type="PANTHER" id="PTHR37810:SF5">
    <property type="entry name" value="IMMUNITY PROTEIN SDPI"/>
    <property type="match status" value="1"/>
</dbReference>
<dbReference type="Pfam" id="PF13630">
    <property type="entry name" value="SdpI"/>
    <property type="match status" value="1"/>
</dbReference>
<keyword evidence="2" id="KW-1133">Transmembrane helix</keyword>
<dbReference type="Proteomes" id="UP000006867">
    <property type="component" value="Chromosome"/>
</dbReference>
<reference evidence="4 5" key="1">
    <citation type="journal article" date="2011" name="Front. Microbiol.">
        <title>Genomic signatures of strain selection and enhancement in Bacillus atrophaeus var. globigii, a historical biowarfare simulant.</title>
        <authorList>
            <person name="Gibbons H.S."/>
            <person name="Broomall S.M."/>
            <person name="McNew L.A."/>
            <person name="Daligault H."/>
            <person name="Chapman C."/>
            <person name="Bruce D."/>
            <person name="Karavis M."/>
            <person name="Krepps M."/>
            <person name="McGregor P.A."/>
            <person name="Hong C."/>
            <person name="Park K.H."/>
            <person name="Akmal A."/>
            <person name="Feldman A."/>
            <person name="Lin J.S."/>
            <person name="Chang W.E."/>
            <person name="Higgs B.W."/>
            <person name="Demirev P."/>
            <person name="Lindquist J."/>
            <person name="Liem A."/>
            <person name="Fochler E."/>
            <person name="Read T.D."/>
            <person name="Tapia R."/>
            <person name="Johnson S."/>
            <person name="Bishop-Lilly K.A."/>
            <person name="Detter C."/>
            <person name="Han C."/>
            <person name="Sozhamannan S."/>
            <person name="Rosenzweig C.N."/>
            <person name="Skowronski E.W."/>
        </authorList>
    </citation>
    <scope>NUCLEOTIDE SEQUENCE [LARGE SCALE GENOMIC DNA]</scope>
    <source>
        <strain evidence="4 5">1942</strain>
    </source>
</reference>
<evidence type="ECO:0000256" key="2">
    <source>
        <dbReference type="SAM" id="Phobius"/>
    </source>
</evidence>
<evidence type="ECO:0000259" key="3">
    <source>
        <dbReference type="Pfam" id="PF07853"/>
    </source>
</evidence>
<keyword evidence="5" id="KW-1185">Reference proteome</keyword>
<dbReference type="PIRSF" id="PIRSF038959">
    <property type="entry name" value="SdpI"/>
    <property type="match status" value="1"/>
</dbReference>
<feature type="transmembrane region" description="Helical" evidence="2">
    <location>
        <begin position="111"/>
        <end position="130"/>
    </location>
</feature>
<dbReference type="InterPro" id="IPR025962">
    <property type="entry name" value="SdpI/YhfL"/>
</dbReference>
<sequence>MKKYLFSVVIIVLTVLTWVFTYSSLPNDLVTHWGINGNADDYSSKFNAMMTFIGIMIIQYILMVIIPKIDPKNNYKTFMRPYMAIFNTMFAVLFIINLITILTGLGYDLPIPYLGSFVLGAIFMVFGNFIQKVKPNFFLGIRTPWTLSNERVWKDTHRVSSKLFVLAGVIIMLTAFFPSTYKESIIFTAAIGCIILSIVSSYFIYQRQLNK</sequence>
<proteinExistence type="predicted"/>
<comment type="subcellular location">
    <subcellularLocation>
        <location evidence="1">Membrane</location>
    </subcellularLocation>
</comment>
<gene>
    <name evidence="4" type="ordered locus">BATR1942_18230</name>
</gene>
<keyword evidence="1 2" id="KW-0472">Membrane</keyword>
<accession>A0ABM5M370</accession>
<dbReference type="PANTHER" id="PTHR37810">
    <property type="entry name" value="IMMUNITY PROTEIN SDPI"/>
    <property type="match status" value="1"/>
</dbReference>
<feature type="transmembrane region" description="Helical" evidence="2">
    <location>
        <begin position="85"/>
        <end position="105"/>
    </location>
</feature>
<dbReference type="InterPro" id="IPR026272">
    <property type="entry name" value="SdpI"/>
</dbReference>
<keyword evidence="2" id="KW-0812">Transmembrane</keyword>
<evidence type="ECO:0000313" key="4">
    <source>
        <dbReference type="EMBL" id="ADP34563.1"/>
    </source>
</evidence>
<dbReference type="RefSeq" id="WP_003326126.1">
    <property type="nucleotide sequence ID" value="NC_014639.1"/>
</dbReference>
<organism evidence="4 5">
    <name type="scientific">Bacillus atrophaeus (strain 1942)</name>
    <dbReference type="NCBI Taxonomy" id="720555"/>
    <lineage>
        <taxon>Bacteria</taxon>
        <taxon>Bacillati</taxon>
        <taxon>Bacillota</taxon>
        <taxon>Bacilli</taxon>
        <taxon>Bacillales</taxon>
        <taxon>Bacillaceae</taxon>
        <taxon>Bacillus</taxon>
    </lineage>
</organism>
<evidence type="ECO:0000313" key="5">
    <source>
        <dbReference type="Proteomes" id="UP000006867"/>
    </source>
</evidence>
<dbReference type="Pfam" id="PF07853">
    <property type="entry name" value="DUF1648"/>
    <property type="match status" value="1"/>
</dbReference>
<feature type="transmembrane region" description="Helical" evidence="2">
    <location>
        <begin position="163"/>
        <end position="179"/>
    </location>
</feature>
<feature type="transmembrane region" description="Helical" evidence="2">
    <location>
        <begin position="45"/>
        <end position="65"/>
    </location>
</feature>
<comment type="function">
    <text evidence="1">Immunity protein that provides protection for the cell against the toxic effects of SDP, its own SdpC-derived killing factor, and that functions as a receptor/signal transduction protein as well. Once SDP accumulates in the extracellular milieu, SdpI binds to SDP, causing sequestration of SdpR at the bacterial membrane.</text>
</comment>
<protein>
    <recommendedName>
        <fullName evidence="1">Immunity protein SdpI</fullName>
    </recommendedName>
</protein>
<name>A0ABM5M370_BACA1</name>
<evidence type="ECO:0000256" key="1">
    <source>
        <dbReference type="PIRNR" id="PIRNR038959"/>
    </source>
</evidence>